<accession>A0AAV4RWE0</accession>
<comment type="caution">
    <text evidence="2">The sequence shown here is derived from an EMBL/GenBank/DDBJ whole genome shotgun (WGS) entry which is preliminary data.</text>
</comment>
<protein>
    <submittedName>
        <fullName evidence="2">Uncharacterized protein</fullName>
    </submittedName>
</protein>
<dbReference type="Proteomes" id="UP001054837">
    <property type="component" value="Unassembled WGS sequence"/>
</dbReference>
<evidence type="ECO:0000313" key="2">
    <source>
        <dbReference type="EMBL" id="GIY25029.1"/>
    </source>
</evidence>
<dbReference type="AlphaFoldDB" id="A0AAV4RWE0"/>
<feature type="compositionally biased region" description="Basic and acidic residues" evidence="1">
    <location>
        <begin position="1"/>
        <end position="21"/>
    </location>
</feature>
<evidence type="ECO:0000313" key="3">
    <source>
        <dbReference type="Proteomes" id="UP001054837"/>
    </source>
</evidence>
<feature type="region of interest" description="Disordered" evidence="1">
    <location>
        <begin position="1"/>
        <end position="30"/>
    </location>
</feature>
<keyword evidence="3" id="KW-1185">Reference proteome</keyword>
<proteinExistence type="predicted"/>
<organism evidence="2 3">
    <name type="scientific">Caerostris darwini</name>
    <dbReference type="NCBI Taxonomy" id="1538125"/>
    <lineage>
        <taxon>Eukaryota</taxon>
        <taxon>Metazoa</taxon>
        <taxon>Ecdysozoa</taxon>
        <taxon>Arthropoda</taxon>
        <taxon>Chelicerata</taxon>
        <taxon>Arachnida</taxon>
        <taxon>Araneae</taxon>
        <taxon>Araneomorphae</taxon>
        <taxon>Entelegynae</taxon>
        <taxon>Araneoidea</taxon>
        <taxon>Araneidae</taxon>
        <taxon>Caerostris</taxon>
    </lineage>
</organism>
<name>A0AAV4RWE0_9ARAC</name>
<dbReference type="EMBL" id="BPLQ01006759">
    <property type="protein sequence ID" value="GIY25029.1"/>
    <property type="molecule type" value="Genomic_DNA"/>
</dbReference>
<evidence type="ECO:0000256" key="1">
    <source>
        <dbReference type="SAM" id="MobiDB-lite"/>
    </source>
</evidence>
<reference evidence="2 3" key="1">
    <citation type="submission" date="2021-06" db="EMBL/GenBank/DDBJ databases">
        <title>Caerostris darwini draft genome.</title>
        <authorList>
            <person name="Kono N."/>
            <person name="Arakawa K."/>
        </authorList>
    </citation>
    <scope>NUCLEOTIDE SEQUENCE [LARGE SCALE GENOMIC DNA]</scope>
</reference>
<gene>
    <name evidence="2" type="ORF">CDAR_429981</name>
</gene>
<sequence length="122" mass="14298">MTSRPENHDITQRLGRGREARVTSLAVSKTDRISMPRAKSSVSTNEIFQSENYVEKKRRKMFSGNREREFPVSTELDYLFRSLSSRRRFYFKGKQITKSWKTGKKSNWPLCGLVEKLGTECR</sequence>